<protein>
    <submittedName>
        <fullName evidence="2">Uncharacterized protein</fullName>
    </submittedName>
</protein>
<comment type="caution">
    <text evidence="2">The sequence shown here is derived from an EMBL/GenBank/DDBJ whole genome shotgun (WGS) entry which is preliminary data.</text>
</comment>
<keyword evidence="3" id="KW-1185">Reference proteome</keyword>
<dbReference type="EMBL" id="JAJNEC010000005">
    <property type="protein sequence ID" value="MCD2423474.1"/>
    <property type="molecule type" value="Genomic_DNA"/>
</dbReference>
<dbReference type="RefSeq" id="WP_231004737.1">
    <property type="nucleotide sequence ID" value="NZ_JAJNEC010000005.1"/>
</dbReference>
<sequence length="659" mass="72998">MPGKGADTKQDFELNDIRQLLVLVRYRPAGAVAADAMLGGMADKVQGVVDKVESAAAAIPGLNLFFKEEKEPEKKCDKEYTYYKDYNDWDAYMRKMKNELSDKLHIDNEVLVFDFDAADAEGRKKEGQKLCTQIKAKTASWKGYSSCFHFVGLGQGGNVANECIGELSQDDGFKNKWWVQSVIYVATPLYRYQHTFDEPAAFKGKGRKYAFGNRFDLTAQVIEYFEPNDTLRKLIAECNANPLSVFTGKIKMRLVAALGNLLSIDGFGTGKDNEGHLNKLKQTKEEIRGLIEECVNAVKNLVNVAPDLVKPGDLPKFDQLLQGFDAIPGQSVNRLEKFIDEIKHAAQGTSLDTSRIKKEKILNFLCPLVDKLTDMLRLFSIGSETSNATVDRLMKQAEVKKIRAPQNDTVSLLGVDPYLEKVAQMAAEAQEKEAALKKEGKEPDPQSAAAIVYDQSVTMINTCRECIAAITEKQDLDLGDPNISGEDKARVGTAVAALLLPMMPTKKKFYAEVLQYLPLGGLNGFLSKLTGDAAFAPLKQLTGTFLGDFDEGTAEEPGLKTSIKNFDAELARVKGFLNRNNYPVHKDANSLYFIYNSHNQMLKKAYGPVLHVIDKETGYLDYMVNSGSSHFFNLEKNEYIQGGAGASQDAVPAIRKQES</sequence>
<dbReference type="Proteomes" id="UP001199816">
    <property type="component" value="Unassembled WGS sequence"/>
</dbReference>
<accession>A0ABS8PQW7</accession>
<feature type="coiled-coil region" evidence="1">
    <location>
        <begin position="273"/>
        <end position="300"/>
    </location>
</feature>
<proteinExistence type="predicted"/>
<organism evidence="2 3">
    <name type="scientific">Niabella pedocola</name>
    <dbReference type="NCBI Taxonomy" id="1752077"/>
    <lineage>
        <taxon>Bacteria</taxon>
        <taxon>Pseudomonadati</taxon>
        <taxon>Bacteroidota</taxon>
        <taxon>Chitinophagia</taxon>
        <taxon>Chitinophagales</taxon>
        <taxon>Chitinophagaceae</taxon>
        <taxon>Niabella</taxon>
    </lineage>
</organism>
<evidence type="ECO:0000313" key="3">
    <source>
        <dbReference type="Proteomes" id="UP001199816"/>
    </source>
</evidence>
<evidence type="ECO:0000313" key="2">
    <source>
        <dbReference type="EMBL" id="MCD2423474.1"/>
    </source>
</evidence>
<gene>
    <name evidence="2" type="ORF">LQ567_11925</name>
</gene>
<reference evidence="2 3" key="1">
    <citation type="submission" date="2021-11" db="EMBL/GenBank/DDBJ databases">
        <title>Genomic of Niabella pedocola.</title>
        <authorList>
            <person name="Wu T."/>
        </authorList>
    </citation>
    <scope>NUCLEOTIDE SEQUENCE [LARGE SCALE GENOMIC DNA]</scope>
    <source>
        <strain evidence="2 3">JCM 31011</strain>
    </source>
</reference>
<name>A0ABS8PQW7_9BACT</name>
<evidence type="ECO:0000256" key="1">
    <source>
        <dbReference type="SAM" id="Coils"/>
    </source>
</evidence>
<keyword evidence="1" id="KW-0175">Coiled coil</keyword>